<feature type="domain" description="SusD-like N-terminal" evidence="8">
    <location>
        <begin position="43"/>
        <end position="228"/>
    </location>
</feature>
<dbReference type="InterPro" id="IPR011990">
    <property type="entry name" value="TPR-like_helical_dom_sf"/>
</dbReference>
<keyword evidence="10" id="KW-1185">Reference proteome</keyword>
<evidence type="ECO:0000313" key="10">
    <source>
        <dbReference type="Proteomes" id="UP000315971"/>
    </source>
</evidence>
<gene>
    <name evidence="9" type="ORF">SAMN06265350_102386</name>
</gene>
<dbReference type="Gene3D" id="1.25.40.390">
    <property type="match status" value="1"/>
</dbReference>
<dbReference type="SUPFAM" id="SSF48452">
    <property type="entry name" value="TPR-like"/>
    <property type="match status" value="1"/>
</dbReference>
<evidence type="ECO:0000256" key="4">
    <source>
        <dbReference type="ARBA" id="ARBA00023136"/>
    </source>
</evidence>
<dbReference type="CDD" id="cd08977">
    <property type="entry name" value="SusD"/>
    <property type="match status" value="1"/>
</dbReference>
<feature type="signal peptide" evidence="6">
    <location>
        <begin position="1"/>
        <end position="20"/>
    </location>
</feature>
<dbReference type="PROSITE" id="PS51257">
    <property type="entry name" value="PROKAR_LIPOPROTEIN"/>
    <property type="match status" value="1"/>
</dbReference>
<protein>
    <submittedName>
        <fullName evidence="9">Starch-binding associating with outer membrane</fullName>
    </submittedName>
</protein>
<evidence type="ECO:0000259" key="8">
    <source>
        <dbReference type="Pfam" id="PF14322"/>
    </source>
</evidence>
<comment type="subcellular location">
    <subcellularLocation>
        <location evidence="1">Cell outer membrane</location>
    </subcellularLocation>
</comment>
<evidence type="ECO:0000256" key="3">
    <source>
        <dbReference type="ARBA" id="ARBA00022729"/>
    </source>
</evidence>
<feature type="domain" description="RagB/SusD" evidence="7">
    <location>
        <begin position="311"/>
        <end position="580"/>
    </location>
</feature>
<dbReference type="InterPro" id="IPR012944">
    <property type="entry name" value="SusD_RagB_dom"/>
</dbReference>
<dbReference type="GO" id="GO:0009279">
    <property type="term" value="C:cell outer membrane"/>
    <property type="evidence" value="ECO:0007669"/>
    <property type="project" value="UniProtKB-SubCell"/>
</dbReference>
<evidence type="ECO:0000256" key="2">
    <source>
        <dbReference type="ARBA" id="ARBA00006275"/>
    </source>
</evidence>
<evidence type="ECO:0000259" key="7">
    <source>
        <dbReference type="Pfam" id="PF07980"/>
    </source>
</evidence>
<proteinExistence type="inferred from homology"/>
<keyword evidence="4" id="KW-0472">Membrane</keyword>
<sequence length="580" mass="65101">MKISKYLILPAFAFALLACQKEGVLTNDTQTDIFDEDVWSDSIKTVQVLTSAYSGLGPESYMTRINTSNTLSEYSDESDERWSTTVPSTFTNTFQNGTYTASSIPAPFNTLWGDTYKAIRIINLFITRVDESPLSAKGKKRMKAEARFLRAWFYHILTKTYGGVPIIDRVLAVNEDLNLPRNTYEECVNFVTKDLDAAAADLPISYVGQDYGRATKGACLALKARVLLFAASPLFNGGQLAANKDAIYGYKEYSPNRWVLARDAAKAVIDMGVYSLMLGTNNDNSTAEGFYKVFLTRNNPEMIFMRLSGSNRSYESSHLPKSRGGSLHTSPNGNYVNTFPMANGKPIADPTSGYDPQNPYVGRDPRFYRSVIYNGATWKTTSGTFGPVYTYLNAPTDGLTIPFTSVGTQSGYFNRKMMSEDVTGSTGGAEHLFPFLRYAEVLLNYAEALNENGQTAEAYAPMAEIRKRAGLNPFNLPTGLTQDQMRTYIRDERRIELAFEEHRFYDIRRWKILPDTYCKPLRMMVITPKSGTITPLGTNYTYEERDFVKPPCPYNDNMYLLPIPQSQINISSNLKQNPGW</sequence>
<name>A0A521BPJ5_9SPHI</name>
<dbReference type="OrthoDB" id="5694214at2"/>
<reference evidence="9 10" key="1">
    <citation type="submission" date="2017-05" db="EMBL/GenBank/DDBJ databases">
        <authorList>
            <person name="Varghese N."/>
            <person name="Submissions S."/>
        </authorList>
    </citation>
    <scope>NUCLEOTIDE SEQUENCE [LARGE SCALE GENOMIC DNA]</scope>
    <source>
        <strain evidence="9 10">DSM 21342</strain>
    </source>
</reference>
<keyword evidence="3 6" id="KW-0732">Signal</keyword>
<evidence type="ECO:0000313" key="9">
    <source>
        <dbReference type="EMBL" id="SMO48995.1"/>
    </source>
</evidence>
<organism evidence="9 10">
    <name type="scientific">Solitalea koreensis</name>
    <dbReference type="NCBI Taxonomy" id="543615"/>
    <lineage>
        <taxon>Bacteria</taxon>
        <taxon>Pseudomonadati</taxon>
        <taxon>Bacteroidota</taxon>
        <taxon>Sphingobacteriia</taxon>
        <taxon>Sphingobacteriales</taxon>
        <taxon>Sphingobacteriaceae</taxon>
        <taxon>Solitalea</taxon>
    </lineage>
</organism>
<feature type="chain" id="PRO_5021751726" evidence="6">
    <location>
        <begin position="21"/>
        <end position="580"/>
    </location>
</feature>
<evidence type="ECO:0000256" key="1">
    <source>
        <dbReference type="ARBA" id="ARBA00004442"/>
    </source>
</evidence>
<keyword evidence="5" id="KW-0998">Cell outer membrane</keyword>
<dbReference type="RefSeq" id="WP_142601996.1">
    <property type="nucleotide sequence ID" value="NZ_FXSZ01000002.1"/>
</dbReference>
<dbReference type="Pfam" id="PF14322">
    <property type="entry name" value="SusD-like_3"/>
    <property type="match status" value="1"/>
</dbReference>
<dbReference type="EMBL" id="FXSZ01000002">
    <property type="protein sequence ID" value="SMO48995.1"/>
    <property type="molecule type" value="Genomic_DNA"/>
</dbReference>
<dbReference type="Proteomes" id="UP000315971">
    <property type="component" value="Unassembled WGS sequence"/>
</dbReference>
<dbReference type="InterPro" id="IPR033985">
    <property type="entry name" value="SusD-like_N"/>
</dbReference>
<dbReference type="Pfam" id="PF07980">
    <property type="entry name" value="SusD_RagB"/>
    <property type="match status" value="1"/>
</dbReference>
<evidence type="ECO:0000256" key="5">
    <source>
        <dbReference type="ARBA" id="ARBA00023237"/>
    </source>
</evidence>
<comment type="similarity">
    <text evidence="2">Belongs to the SusD family.</text>
</comment>
<dbReference type="AlphaFoldDB" id="A0A521BPJ5"/>
<evidence type="ECO:0000256" key="6">
    <source>
        <dbReference type="SAM" id="SignalP"/>
    </source>
</evidence>
<accession>A0A521BPJ5</accession>